<proteinExistence type="predicted"/>
<dbReference type="SUPFAM" id="SSF109854">
    <property type="entry name" value="DinB/YfiT-like putative metalloenzymes"/>
    <property type="match status" value="1"/>
</dbReference>
<evidence type="ECO:0000259" key="1">
    <source>
        <dbReference type="Pfam" id="PF12867"/>
    </source>
</evidence>
<accession>A0ABS2N3Q3</accession>
<feature type="domain" description="DinB-like" evidence="1">
    <location>
        <begin position="12"/>
        <end position="150"/>
    </location>
</feature>
<dbReference type="InterPro" id="IPR034660">
    <property type="entry name" value="DinB/YfiT-like"/>
</dbReference>
<name>A0ABS2N3Q3_9BACI</name>
<dbReference type="InterPro" id="IPR024775">
    <property type="entry name" value="DinB-like"/>
</dbReference>
<reference evidence="2 3" key="1">
    <citation type="submission" date="2021-01" db="EMBL/GenBank/DDBJ databases">
        <title>Genomic Encyclopedia of Type Strains, Phase IV (KMG-IV): sequencing the most valuable type-strain genomes for metagenomic binning, comparative biology and taxonomic classification.</title>
        <authorList>
            <person name="Goeker M."/>
        </authorList>
    </citation>
    <scope>NUCLEOTIDE SEQUENCE [LARGE SCALE GENOMIC DNA]</scope>
    <source>
        <strain evidence="2 3">DSM 23711</strain>
    </source>
</reference>
<evidence type="ECO:0000313" key="3">
    <source>
        <dbReference type="Proteomes" id="UP001296943"/>
    </source>
</evidence>
<dbReference type="Pfam" id="PF12867">
    <property type="entry name" value="DinB_2"/>
    <property type="match status" value="1"/>
</dbReference>
<comment type="caution">
    <text evidence="2">The sequence shown here is derived from an EMBL/GenBank/DDBJ whole genome shotgun (WGS) entry which is preliminary data.</text>
</comment>
<dbReference type="RefSeq" id="WP_204501335.1">
    <property type="nucleotide sequence ID" value="NZ_JAFBDR010000020.1"/>
</dbReference>
<dbReference type="Gene3D" id="1.20.120.450">
    <property type="entry name" value="dinb family like domain"/>
    <property type="match status" value="1"/>
</dbReference>
<sequence>MNFNMEEAIEVLEKTPQTLEYFLSGLSDEWLLCNEGEGTWNASEVIGHLIEGENNDWIPRLEMILQEGERKPFPPFDRYSHLNKDFEKSIEQKLIEFKRIRTQNIAKLKDIIEPELHLEWKGTHPVFGAVKLRELLSTWVVHDLTHIAQIVRVMAKRYSSDVGPWKEYLSILNDNQKG</sequence>
<dbReference type="Proteomes" id="UP001296943">
    <property type="component" value="Unassembled WGS sequence"/>
</dbReference>
<evidence type="ECO:0000313" key="2">
    <source>
        <dbReference type="EMBL" id="MBM7572734.1"/>
    </source>
</evidence>
<keyword evidence="3" id="KW-1185">Reference proteome</keyword>
<organism evidence="2 3">
    <name type="scientific">Aquibacillus albus</name>
    <dbReference type="NCBI Taxonomy" id="1168171"/>
    <lineage>
        <taxon>Bacteria</taxon>
        <taxon>Bacillati</taxon>
        <taxon>Bacillota</taxon>
        <taxon>Bacilli</taxon>
        <taxon>Bacillales</taxon>
        <taxon>Bacillaceae</taxon>
        <taxon>Aquibacillus</taxon>
    </lineage>
</organism>
<protein>
    <recommendedName>
        <fullName evidence="1">DinB-like domain-containing protein</fullName>
    </recommendedName>
</protein>
<gene>
    <name evidence="2" type="ORF">JOC48_003265</name>
</gene>
<dbReference type="EMBL" id="JAFBDR010000020">
    <property type="protein sequence ID" value="MBM7572734.1"/>
    <property type="molecule type" value="Genomic_DNA"/>
</dbReference>